<proteinExistence type="predicted"/>
<dbReference type="EMBL" id="JBDFQZ010000010">
    <property type="protein sequence ID" value="KAK9683757.1"/>
    <property type="molecule type" value="Genomic_DNA"/>
</dbReference>
<evidence type="ECO:0000313" key="2">
    <source>
        <dbReference type="Proteomes" id="UP001443914"/>
    </source>
</evidence>
<accession>A0AAW1I423</accession>
<name>A0AAW1I423_SAPOF</name>
<protein>
    <submittedName>
        <fullName evidence="1">Uncharacterized protein</fullName>
    </submittedName>
</protein>
<gene>
    <name evidence="1" type="ORF">RND81_10G162700</name>
</gene>
<evidence type="ECO:0000313" key="1">
    <source>
        <dbReference type="EMBL" id="KAK9683756.1"/>
    </source>
</evidence>
<dbReference type="Proteomes" id="UP001443914">
    <property type="component" value="Unassembled WGS sequence"/>
</dbReference>
<keyword evidence="2" id="KW-1185">Reference proteome</keyword>
<sequence length="121" mass="13169">MASLPPPSSPPSPATLYHCSPLAISAAVSAAVLRPRMRHGVAFSLSSHHFTRRLSLLLLSTAVSQFHLFGLGTPISSRGLERNIIETGIFGSIAEASPFNEQKAVEFAKNDKRRFYMSFIV</sequence>
<comment type="caution">
    <text evidence="1">The sequence shown here is derived from an EMBL/GenBank/DDBJ whole genome shotgun (WGS) entry which is preliminary data.</text>
</comment>
<dbReference type="EMBL" id="JBDFQZ010000010">
    <property type="protein sequence ID" value="KAK9683756.1"/>
    <property type="molecule type" value="Genomic_DNA"/>
</dbReference>
<organism evidence="1 2">
    <name type="scientific">Saponaria officinalis</name>
    <name type="common">Common soapwort</name>
    <name type="synonym">Lychnis saponaria</name>
    <dbReference type="NCBI Taxonomy" id="3572"/>
    <lineage>
        <taxon>Eukaryota</taxon>
        <taxon>Viridiplantae</taxon>
        <taxon>Streptophyta</taxon>
        <taxon>Embryophyta</taxon>
        <taxon>Tracheophyta</taxon>
        <taxon>Spermatophyta</taxon>
        <taxon>Magnoliopsida</taxon>
        <taxon>eudicotyledons</taxon>
        <taxon>Gunneridae</taxon>
        <taxon>Pentapetalae</taxon>
        <taxon>Caryophyllales</taxon>
        <taxon>Caryophyllaceae</taxon>
        <taxon>Caryophylleae</taxon>
        <taxon>Saponaria</taxon>
    </lineage>
</organism>
<dbReference type="AlphaFoldDB" id="A0AAW1I423"/>
<reference evidence="1 2" key="1">
    <citation type="submission" date="2024-03" db="EMBL/GenBank/DDBJ databases">
        <title>WGS assembly of Saponaria officinalis var. Norfolk2.</title>
        <authorList>
            <person name="Jenkins J."/>
            <person name="Shu S."/>
            <person name="Grimwood J."/>
            <person name="Barry K."/>
            <person name="Goodstein D."/>
            <person name="Schmutz J."/>
            <person name="Leebens-Mack J."/>
            <person name="Osbourn A."/>
        </authorList>
    </citation>
    <scope>NUCLEOTIDE SEQUENCE [LARGE SCALE GENOMIC DNA]</scope>
    <source>
        <strain evidence="2">cv. Norfolk2</strain>
        <strain evidence="1">JIC</strain>
        <tissue evidence="1">Leaf</tissue>
    </source>
</reference>